<dbReference type="SMART" id="SM00317">
    <property type="entry name" value="SET"/>
    <property type="match status" value="1"/>
</dbReference>
<dbReference type="GO" id="GO:0008168">
    <property type="term" value="F:methyltransferase activity"/>
    <property type="evidence" value="ECO:0007669"/>
    <property type="project" value="UniProtKB-KW"/>
</dbReference>
<evidence type="ECO:0000256" key="7">
    <source>
        <dbReference type="ARBA" id="ARBA00023242"/>
    </source>
</evidence>
<feature type="compositionally biased region" description="Polar residues" evidence="8">
    <location>
        <begin position="242"/>
        <end position="259"/>
    </location>
</feature>
<feature type="domain" description="SET" evidence="9">
    <location>
        <begin position="427"/>
        <end position="549"/>
    </location>
</feature>
<name>A0A225VF80_9STRA</name>
<evidence type="ECO:0000256" key="8">
    <source>
        <dbReference type="SAM" id="MobiDB-lite"/>
    </source>
</evidence>
<evidence type="ECO:0000313" key="11">
    <source>
        <dbReference type="Proteomes" id="UP000198211"/>
    </source>
</evidence>
<evidence type="ECO:0000256" key="1">
    <source>
        <dbReference type="ARBA" id="ARBA00004123"/>
    </source>
</evidence>
<dbReference type="InterPro" id="IPR001214">
    <property type="entry name" value="SET_dom"/>
</dbReference>
<dbReference type="Proteomes" id="UP000198211">
    <property type="component" value="Unassembled WGS sequence"/>
</dbReference>
<dbReference type="PROSITE" id="PS50280">
    <property type="entry name" value="SET"/>
    <property type="match status" value="1"/>
</dbReference>
<organism evidence="10 11">
    <name type="scientific">Phytophthora megakarya</name>
    <dbReference type="NCBI Taxonomy" id="4795"/>
    <lineage>
        <taxon>Eukaryota</taxon>
        <taxon>Sar</taxon>
        <taxon>Stramenopiles</taxon>
        <taxon>Oomycota</taxon>
        <taxon>Peronosporomycetes</taxon>
        <taxon>Peronosporales</taxon>
        <taxon>Peronosporaceae</taxon>
        <taxon>Phytophthora</taxon>
    </lineage>
</organism>
<dbReference type="EMBL" id="NBNE01005466">
    <property type="protein sequence ID" value="OWZ03528.1"/>
    <property type="molecule type" value="Genomic_DNA"/>
</dbReference>
<proteinExistence type="predicted"/>
<accession>A0A225VF80</accession>
<evidence type="ECO:0000259" key="9">
    <source>
        <dbReference type="PROSITE" id="PS50280"/>
    </source>
</evidence>
<comment type="caution">
    <text evidence="10">The sequence shown here is derived from an EMBL/GenBank/DDBJ whole genome shotgun (WGS) entry which is preliminary data.</text>
</comment>
<dbReference type="GO" id="GO:0032259">
    <property type="term" value="P:methylation"/>
    <property type="evidence" value="ECO:0007669"/>
    <property type="project" value="UniProtKB-KW"/>
</dbReference>
<feature type="region of interest" description="Disordered" evidence="8">
    <location>
        <begin position="280"/>
        <end position="309"/>
    </location>
</feature>
<feature type="region of interest" description="Disordered" evidence="8">
    <location>
        <begin position="242"/>
        <end position="266"/>
    </location>
</feature>
<dbReference type="Gene3D" id="2.170.270.10">
    <property type="entry name" value="SET domain"/>
    <property type="match status" value="1"/>
</dbReference>
<dbReference type="InterPro" id="IPR046341">
    <property type="entry name" value="SET_dom_sf"/>
</dbReference>
<keyword evidence="5" id="KW-0808">Transferase</keyword>
<gene>
    <name evidence="10" type="ORF">PHMEG_00024727</name>
</gene>
<keyword evidence="6" id="KW-0949">S-adenosyl-L-methionine</keyword>
<evidence type="ECO:0000256" key="3">
    <source>
        <dbReference type="ARBA" id="ARBA00022454"/>
    </source>
</evidence>
<keyword evidence="11" id="KW-1185">Reference proteome</keyword>
<dbReference type="PANTHER" id="PTHR22884">
    <property type="entry name" value="SET DOMAIN PROTEINS"/>
    <property type="match status" value="1"/>
</dbReference>
<evidence type="ECO:0000256" key="5">
    <source>
        <dbReference type="ARBA" id="ARBA00022679"/>
    </source>
</evidence>
<dbReference type="InterPro" id="IPR050777">
    <property type="entry name" value="SET2_Histone-Lys_MeTrsfase"/>
</dbReference>
<protein>
    <recommendedName>
        <fullName evidence="9">SET domain-containing protein</fullName>
    </recommendedName>
</protein>
<dbReference type="AlphaFoldDB" id="A0A225VF80"/>
<evidence type="ECO:0000256" key="6">
    <source>
        <dbReference type="ARBA" id="ARBA00022691"/>
    </source>
</evidence>
<keyword evidence="4" id="KW-0489">Methyltransferase</keyword>
<comment type="subcellular location">
    <subcellularLocation>
        <location evidence="2">Chromosome</location>
    </subcellularLocation>
    <subcellularLocation>
        <location evidence="1">Nucleus</location>
    </subcellularLocation>
</comment>
<evidence type="ECO:0000256" key="2">
    <source>
        <dbReference type="ARBA" id="ARBA00004286"/>
    </source>
</evidence>
<sequence length="575" mass="63365">MWSTLHFVVMTTEQAHFSSATHVFIVTSNRWTSSTREVKMSRLSVAELPEETLRAGDKIEYFSRVFVCGDKRGHRSAVVVRIDSQDDLYPVCLDTEELLPLDNLMRRTADMSGKCVMPNTAKWRKLRTYKLVDGTFDAPINSSTLNSALAAIVHGAFESAHQVFTSRCEVSTRDSAGMSRAGDSETLPPLAIAKTSSTSVTYPSGGSCSKTDVNEVSTSTRSAESDVPATRKCVVINLVSSSDTASDSGDVSEAGTTPTGGELLDANNIPNRYARARIRHQKKRRAGEWHVSRSRKRRDQRKCAVTRSGNQIHHAHTVTALKMKKLLAMVTVKLRLVDLHERRKAYTPAVHDPRFGHAEVPWPEGVEQIEASISNEVVFPDLGDFGVCRCESDCFMDTCDNAIAAVFCTPSSCKLGALCSNTPRVRETLKLFDTQRVGLSVYTTADMDVGDIVGEYTGELREYDAVVPGQPPIAVKQNSGYTLLMRTKSVRKKYVYVDALHCGSITRYISHSCDPNAVFVEAQNGADVKVLVRMLKDVKAGAQITVHYGDETWFTCMCDTCWKASGVDAMQNSKV</sequence>
<dbReference type="OrthoDB" id="59296at2759"/>
<keyword evidence="7" id="KW-0539">Nucleus</keyword>
<dbReference type="SUPFAM" id="SSF82199">
    <property type="entry name" value="SET domain"/>
    <property type="match status" value="1"/>
</dbReference>
<feature type="region of interest" description="Disordered" evidence="8">
    <location>
        <begin position="201"/>
        <end position="222"/>
    </location>
</feature>
<keyword evidence="3" id="KW-0158">Chromosome</keyword>
<evidence type="ECO:0000313" key="10">
    <source>
        <dbReference type="EMBL" id="OWZ03528.1"/>
    </source>
</evidence>
<reference evidence="11" key="1">
    <citation type="submission" date="2017-03" db="EMBL/GenBank/DDBJ databases">
        <title>Phytopthora megakarya and P. palmivora, two closely related causual agents of cacao black pod achieved similar genome size and gene model numbers by different mechanisms.</title>
        <authorList>
            <person name="Ali S."/>
            <person name="Shao J."/>
            <person name="Larry D.J."/>
            <person name="Kronmiller B."/>
            <person name="Shen D."/>
            <person name="Strem M.D."/>
            <person name="Melnick R.L."/>
            <person name="Guiltinan M.J."/>
            <person name="Tyler B.M."/>
            <person name="Meinhardt L.W."/>
            <person name="Bailey B.A."/>
        </authorList>
    </citation>
    <scope>NUCLEOTIDE SEQUENCE [LARGE SCALE GENOMIC DNA]</scope>
    <source>
        <strain evidence="11">zdho120</strain>
    </source>
</reference>
<dbReference type="Pfam" id="PF00856">
    <property type="entry name" value="SET"/>
    <property type="match status" value="1"/>
</dbReference>
<evidence type="ECO:0000256" key="4">
    <source>
        <dbReference type="ARBA" id="ARBA00022603"/>
    </source>
</evidence>
<dbReference type="STRING" id="4795.A0A225VF80"/>
<dbReference type="GO" id="GO:0005694">
    <property type="term" value="C:chromosome"/>
    <property type="evidence" value="ECO:0007669"/>
    <property type="project" value="UniProtKB-SubCell"/>
</dbReference>
<dbReference type="GO" id="GO:0005634">
    <property type="term" value="C:nucleus"/>
    <property type="evidence" value="ECO:0007669"/>
    <property type="project" value="UniProtKB-SubCell"/>
</dbReference>